<dbReference type="EMBL" id="SJPY01000006">
    <property type="protein sequence ID" value="TWU38882.1"/>
    <property type="molecule type" value="Genomic_DNA"/>
</dbReference>
<gene>
    <name evidence="1" type="ORF">Q31b_39600</name>
</gene>
<name>A0A5C6DQI3_9BACT</name>
<dbReference type="AlphaFoldDB" id="A0A5C6DQI3"/>
<evidence type="ECO:0000313" key="2">
    <source>
        <dbReference type="Proteomes" id="UP000315471"/>
    </source>
</evidence>
<evidence type="ECO:0000313" key="1">
    <source>
        <dbReference type="EMBL" id="TWU38882.1"/>
    </source>
</evidence>
<comment type="caution">
    <text evidence="1">The sequence shown here is derived from an EMBL/GenBank/DDBJ whole genome shotgun (WGS) entry which is preliminary data.</text>
</comment>
<sequence length="774" mass="87359">MKNMYRRILVACLLWIPLPVWMLSASELTFDSAGKPSSLVLGDEKMLEFDSVAGFYLSQGRERTGTRLSTLSQSGNEITVSESGGSPSFTFSVKSYKNHVAIHLLDFAGIGSGQGYRLSLRLSTEDSDAVEAYTLNDLMTAGARRQTVELTWPYLWARPRGDGSRGSVVLYNNNLSGKELDAVLAEIWSAQAAAGHMVYPKVDSWTEADVLAWVDRWVNEFRRLSVISVHPEESEQELYEMTNKYVIPSGANRVYMFQKSWRESGMTTPRENIFPRGKADMIAYQEYLAKHGIQLHLKSLSPQIKAEKYLSSTYVDPRIMSWVSGTLAEAIDTEATTIRFRPDPASIIEMRDEDFMRIGNEVVSVENMTNTDDDVWILQGCQRGQEGTTAKSHNVGTDMAGLVQSNHSFNFEEDFGMPNSLAEEICGQYGDFLNDVKTSHLHFDGTGRMNEPPWYVREFTDDVYSRVERPTTGSIVGRGALPAHFETKFSGAQEIYGMWAYHHMRIGIRLYEKGRKHTEMAPSMLDFHFDISDGIMNHTRRIEMLGGQSGKMLSKREIDTYGLSEYGFKLFRYWQEVGPVFTDGDAAYVKKYLIKNGNHYKGPDVLVLSKKDDGDYIFTPHRVMGRTSGEDEPFKIDQEWGAVPRWQHLRVGTTMELSNPYVAQQPQVMLWVEEDSVPLQNPLFTVNGSGTLSIEGTIQPLEYMQFAGGNSVNVFDKNWNLLRTLPATTTNFIANHGTLTVTTAAVRGRAQPNLWVQYITLGPEYVLESNEYLP</sequence>
<dbReference type="Proteomes" id="UP000315471">
    <property type="component" value="Unassembled WGS sequence"/>
</dbReference>
<reference evidence="1 2" key="1">
    <citation type="submission" date="2019-02" db="EMBL/GenBank/DDBJ databases">
        <title>Deep-cultivation of Planctomycetes and their phenomic and genomic characterization uncovers novel biology.</title>
        <authorList>
            <person name="Wiegand S."/>
            <person name="Jogler M."/>
            <person name="Boedeker C."/>
            <person name="Pinto D."/>
            <person name="Vollmers J."/>
            <person name="Rivas-Marin E."/>
            <person name="Kohn T."/>
            <person name="Peeters S.H."/>
            <person name="Heuer A."/>
            <person name="Rast P."/>
            <person name="Oberbeckmann S."/>
            <person name="Bunk B."/>
            <person name="Jeske O."/>
            <person name="Meyerdierks A."/>
            <person name="Storesund J.E."/>
            <person name="Kallscheuer N."/>
            <person name="Luecker S."/>
            <person name="Lage O.M."/>
            <person name="Pohl T."/>
            <person name="Merkel B.J."/>
            <person name="Hornburger P."/>
            <person name="Mueller R.-W."/>
            <person name="Bruemmer F."/>
            <person name="Labrenz M."/>
            <person name="Spormann A.M."/>
            <person name="Op Den Camp H."/>
            <person name="Overmann J."/>
            <person name="Amann R."/>
            <person name="Jetten M.S.M."/>
            <person name="Mascher T."/>
            <person name="Medema M.H."/>
            <person name="Devos D.P."/>
            <person name="Kaster A.-K."/>
            <person name="Ovreas L."/>
            <person name="Rohde M."/>
            <person name="Galperin M.Y."/>
            <person name="Jogler C."/>
        </authorList>
    </citation>
    <scope>NUCLEOTIDE SEQUENCE [LARGE SCALE GENOMIC DNA]</scope>
    <source>
        <strain evidence="1 2">Q31b</strain>
    </source>
</reference>
<accession>A0A5C6DQI3</accession>
<organism evidence="1 2">
    <name type="scientific">Novipirellula aureliae</name>
    <dbReference type="NCBI Taxonomy" id="2527966"/>
    <lineage>
        <taxon>Bacteria</taxon>
        <taxon>Pseudomonadati</taxon>
        <taxon>Planctomycetota</taxon>
        <taxon>Planctomycetia</taxon>
        <taxon>Pirellulales</taxon>
        <taxon>Pirellulaceae</taxon>
        <taxon>Novipirellula</taxon>
    </lineage>
</organism>
<dbReference type="RefSeq" id="WP_197171814.1">
    <property type="nucleotide sequence ID" value="NZ_SJPY01000006.1"/>
</dbReference>
<proteinExistence type="predicted"/>
<keyword evidence="2" id="KW-1185">Reference proteome</keyword>
<protein>
    <submittedName>
        <fullName evidence="1">Uncharacterized protein</fullName>
    </submittedName>
</protein>